<keyword evidence="6" id="KW-0472">Membrane</keyword>
<dbReference type="OrthoDB" id="674805at2759"/>
<keyword evidence="2" id="KW-0812">Transmembrane</keyword>
<dbReference type="PANTHER" id="PTHR24186:SF56">
    <property type="entry name" value="PGG DOMAIN-CONTAINING PROTEIN"/>
    <property type="match status" value="1"/>
</dbReference>
<keyword evidence="9" id="KW-1185">Reference proteome</keyword>
<dbReference type="Pfam" id="PF13962">
    <property type="entry name" value="PGG"/>
    <property type="match status" value="1"/>
</dbReference>
<keyword evidence="3" id="KW-0677">Repeat</keyword>
<evidence type="ECO:0000313" key="8">
    <source>
        <dbReference type="EMBL" id="KAJ4958982.1"/>
    </source>
</evidence>
<dbReference type="InterPro" id="IPR026961">
    <property type="entry name" value="PGG_dom"/>
</dbReference>
<evidence type="ECO:0000256" key="4">
    <source>
        <dbReference type="ARBA" id="ARBA00022989"/>
    </source>
</evidence>
<accession>A0A9Q0K151</accession>
<protein>
    <recommendedName>
        <fullName evidence="7">PGG domain-containing protein</fullName>
    </recommendedName>
</protein>
<dbReference type="AlphaFoldDB" id="A0A9Q0K151"/>
<keyword evidence="5" id="KW-0040">ANK repeat</keyword>
<evidence type="ECO:0000256" key="1">
    <source>
        <dbReference type="ARBA" id="ARBA00004141"/>
    </source>
</evidence>
<gene>
    <name evidence="8" type="ORF">NE237_026093</name>
</gene>
<keyword evidence="4" id="KW-1133">Transmembrane helix</keyword>
<name>A0A9Q0K151_9MAGN</name>
<evidence type="ECO:0000259" key="7">
    <source>
        <dbReference type="Pfam" id="PF13962"/>
    </source>
</evidence>
<evidence type="ECO:0000256" key="6">
    <source>
        <dbReference type="ARBA" id="ARBA00023136"/>
    </source>
</evidence>
<proteinExistence type="predicted"/>
<evidence type="ECO:0000256" key="2">
    <source>
        <dbReference type="ARBA" id="ARBA00022692"/>
    </source>
</evidence>
<dbReference type="PANTHER" id="PTHR24186">
    <property type="entry name" value="PROTEIN PHOSPHATASE 1 REGULATORY SUBUNIT"/>
    <property type="match status" value="1"/>
</dbReference>
<reference evidence="8" key="1">
    <citation type="journal article" date="2023" name="Plant J.">
        <title>The genome of the king protea, Protea cynaroides.</title>
        <authorList>
            <person name="Chang J."/>
            <person name="Duong T.A."/>
            <person name="Schoeman C."/>
            <person name="Ma X."/>
            <person name="Roodt D."/>
            <person name="Barker N."/>
            <person name="Li Z."/>
            <person name="Van de Peer Y."/>
            <person name="Mizrachi E."/>
        </authorList>
    </citation>
    <scope>NUCLEOTIDE SEQUENCE</scope>
    <source>
        <tissue evidence="8">Young leaves</tissue>
    </source>
</reference>
<evidence type="ECO:0000256" key="5">
    <source>
        <dbReference type="ARBA" id="ARBA00023043"/>
    </source>
</evidence>
<dbReference type="Proteomes" id="UP001141806">
    <property type="component" value="Unassembled WGS sequence"/>
</dbReference>
<comment type="caution">
    <text evidence="8">The sequence shown here is derived from an EMBL/GenBank/DDBJ whole genome shotgun (WGS) entry which is preliminary data.</text>
</comment>
<comment type="subcellular location">
    <subcellularLocation>
        <location evidence="1">Membrane</location>
        <topology evidence="1">Multi-pass membrane protein</topology>
    </subcellularLocation>
</comment>
<evidence type="ECO:0000313" key="9">
    <source>
        <dbReference type="Proteomes" id="UP001141806"/>
    </source>
</evidence>
<evidence type="ECO:0000256" key="3">
    <source>
        <dbReference type="ARBA" id="ARBA00022737"/>
    </source>
</evidence>
<dbReference type="GO" id="GO:0005886">
    <property type="term" value="C:plasma membrane"/>
    <property type="evidence" value="ECO:0007669"/>
    <property type="project" value="TreeGrafter"/>
</dbReference>
<dbReference type="EMBL" id="JAMYWD010000010">
    <property type="protein sequence ID" value="KAJ4958982.1"/>
    <property type="molecule type" value="Genomic_DNA"/>
</dbReference>
<sequence length="165" mass="18498">MLSRHTDSNNFPSYLVQLVELLLHRYRRIVRKAVLINSENKDGLTALDILLEVPRGHDQGRVESILVGFGAKRAHDVDRHGTGITISVMMKWVFTSYVKPVLNYINFTVNPNTPSDTRNALFVVIALISTASYQTGITPPGGYWQEDYINNGTDNPSTRTHLTGD</sequence>
<feature type="domain" description="PGG" evidence="7">
    <location>
        <begin position="115"/>
        <end position="153"/>
    </location>
</feature>
<organism evidence="8 9">
    <name type="scientific">Protea cynaroides</name>
    <dbReference type="NCBI Taxonomy" id="273540"/>
    <lineage>
        <taxon>Eukaryota</taxon>
        <taxon>Viridiplantae</taxon>
        <taxon>Streptophyta</taxon>
        <taxon>Embryophyta</taxon>
        <taxon>Tracheophyta</taxon>
        <taxon>Spermatophyta</taxon>
        <taxon>Magnoliopsida</taxon>
        <taxon>Proteales</taxon>
        <taxon>Proteaceae</taxon>
        <taxon>Protea</taxon>
    </lineage>
</organism>